<dbReference type="EMBL" id="AP024525">
    <property type="protein sequence ID" value="BCT76288.1"/>
    <property type="molecule type" value="Genomic_DNA"/>
</dbReference>
<reference evidence="5 6" key="1">
    <citation type="journal article" date="2021" name="J. Biosci. Bioeng.">
        <title>Identification and characterization of a chc gene cluster responsible for the aromatization pathway of cyclohexanecarboxylate degradation in Sinomonas cyclohexanicum ATCC 51369.</title>
        <authorList>
            <person name="Yamamoto T."/>
            <person name="Hasegawa Y."/>
            <person name="Lau P.C.K."/>
            <person name="Iwaki H."/>
        </authorList>
    </citation>
    <scope>NUCLEOTIDE SEQUENCE [LARGE SCALE GENOMIC DNA]</scope>
    <source>
        <strain evidence="5 6">ATCC 51369</strain>
    </source>
</reference>
<dbReference type="Proteomes" id="UP001319861">
    <property type="component" value="Chromosome"/>
</dbReference>
<feature type="domain" description="Peptidase M20 dimerisation" evidence="4">
    <location>
        <begin position="239"/>
        <end position="385"/>
    </location>
</feature>
<keyword evidence="1" id="KW-0645">Protease</keyword>
<dbReference type="Gene3D" id="3.30.70.360">
    <property type="match status" value="1"/>
</dbReference>
<dbReference type="PANTHER" id="PTHR43270">
    <property type="entry name" value="BETA-ALA-HIS DIPEPTIDASE"/>
    <property type="match status" value="1"/>
</dbReference>
<sequence length="495" mass="52169">MEVAGPSIRPPCIDAPAPRLYCEAMPSQTPQSVPDADIAALRAAVSARFPQTVAELASLVAVPGIAWPSFPPEELERSAAEVHRLVREAGITEAQVLRAPRPDGTPGGPAVVARHPAAPGQPTVLLYAHHDVQPPGDASLWDTEPFVATERGGRLYGRGSADDKAGLLVHLAAFRAVSEVLGDRFGLGVTLFIEGEEEFGSPSFRAFLEAHRDQLAADVIVVADSSNWAVGQPALTASLRGLADGTFEVAVLGHSVHSGVFGGPILDAPTILARLIATLHDDDGNVAVAGLIAHDDADLDYPEEQFRRDAAVLDGVQLAGTGSIASRLWLKPALSIIGIDVPSVDVASNTIQARARAKFSLRLAPGQDPDAAMDALREHLEAHVPFGAHLTFTPKEKGSAYRADMHSAAAQTVLWALGESWGTPAARTGMGGSIPFIADLKEVFPDAEVLITGVEDPDSRAHSANESLHLGDFEKCIVAEALLLAALHREPTERV</sequence>
<organism evidence="5 6">
    <name type="scientific">Sinomonas cyclohexanicum</name>
    <name type="common">Corynebacterium cyclohexanicum</name>
    <dbReference type="NCBI Taxonomy" id="322009"/>
    <lineage>
        <taxon>Bacteria</taxon>
        <taxon>Bacillati</taxon>
        <taxon>Actinomycetota</taxon>
        <taxon>Actinomycetes</taxon>
        <taxon>Micrococcales</taxon>
        <taxon>Micrococcaceae</taxon>
        <taxon>Sinomonas</taxon>
    </lineage>
</organism>
<evidence type="ECO:0000256" key="3">
    <source>
        <dbReference type="ARBA" id="ARBA00022801"/>
    </source>
</evidence>
<name>A0ABM7PVK1_SINCY</name>
<evidence type="ECO:0000313" key="6">
    <source>
        <dbReference type="Proteomes" id="UP001319861"/>
    </source>
</evidence>
<dbReference type="SUPFAM" id="SSF53187">
    <property type="entry name" value="Zn-dependent exopeptidases"/>
    <property type="match status" value="1"/>
</dbReference>
<accession>A0ABM7PVK1</accession>
<dbReference type="InterPro" id="IPR011650">
    <property type="entry name" value="Peptidase_M20_dimer"/>
</dbReference>
<evidence type="ECO:0000256" key="2">
    <source>
        <dbReference type="ARBA" id="ARBA00022723"/>
    </source>
</evidence>
<dbReference type="InterPro" id="IPR002933">
    <property type="entry name" value="Peptidase_M20"/>
</dbReference>
<evidence type="ECO:0000256" key="1">
    <source>
        <dbReference type="ARBA" id="ARBA00022670"/>
    </source>
</evidence>
<evidence type="ECO:0000259" key="4">
    <source>
        <dbReference type="Pfam" id="PF07687"/>
    </source>
</evidence>
<dbReference type="InterPro" id="IPR051458">
    <property type="entry name" value="Cyt/Met_Dipeptidase"/>
</dbReference>
<dbReference type="PANTHER" id="PTHR43270:SF12">
    <property type="entry name" value="SUCCINYL-DIAMINOPIMELATE DESUCCINYLASE"/>
    <property type="match status" value="1"/>
</dbReference>
<gene>
    <name evidence="5" type="ORF">SCMU_21300</name>
</gene>
<keyword evidence="6" id="KW-1185">Reference proteome</keyword>
<evidence type="ECO:0000313" key="5">
    <source>
        <dbReference type="EMBL" id="BCT76288.1"/>
    </source>
</evidence>
<dbReference type="NCBIfam" id="NF005914">
    <property type="entry name" value="PRK07907.1"/>
    <property type="match status" value="1"/>
</dbReference>
<dbReference type="Pfam" id="PF07687">
    <property type="entry name" value="M20_dimer"/>
    <property type="match status" value="1"/>
</dbReference>
<proteinExistence type="predicted"/>
<dbReference type="Gene3D" id="3.40.630.10">
    <property type="entry name" value="Zn peptidases"/>
    <property type="match status" value="1"/>
</dbReference>
<keyword evidence="3" id="KW-0378">Hydrolase</keyword>
<keyword evidence="2" id="KW-0479">Metal-binding</keyword>
<protein>
    <submittedName>
        <fullName evidence="5">Dipeptidase</fullName>
    </submittedName>
</protein>
<dbReference type="Pfam" id="PF01546">
    <property type="entry name" value="Peptidase_M20"/>
    <property type="match status" value="1"/>
</dbReference>